<keyword evidence="3" id="KW-0809">Transit peptide</keyword>
<evidence type="ECO:0000256" key="5">
    <source>
        <dbReference type="ARBA" id="ARBA00023128"/>
    </source>
</evidence>
<keyword evidence="6" id="KW-0687">Ribonucleoprotein</keyword>
<comment type="subcellular location">
    <subcellularLocation>
        <location evidence="1">Mitochondrion</location>
    </subcellularLocation>
</comment>
<dbReference type="GO" id="GO:0006915">
    <property type="term" value="P:apoptotic process"/>
    <property type="evidence" value="ECO:0007669"/>
    <property type="project" value="InterPro"/>
</dbReference>
<comment type="similarity">
    <text evidence="2">Belongs to the mitochondrion-specific ribosomal protein mS29 family.</text>
</comment>
<keyword evidence="9" id="KW-1185">Reference proteome</keyword>
<reference evidence="8" key="2">
    <citation type="submission" date="2023-05" db="EMBL/GenBank/DDBJ databases">
        <authorList>
            <person name="Fouks B."/>
        </authorList>
    </citation>
    <scope>NUCLEOTIDE SEQUENCE</scope>
    <source>
        <strain evidence="8">Stay&amp;Tobe</strain>
        <tissue evidence="8">Testes</tissue>
    </source>
</reference>
<keyword evidence="4" id="KW-0689">Ribosomal protein</keyword>
<reference evidence="8" key="1">
    <citation type="journal article" date="2023" name="IScience">
        <title>Live-bearing cockroach genome reveals convergent evolutionary mechanisms linked to viviparity in insects and beyond.</title>
        <authorList>
            <person name="Fouks B."/>
            <person name="Harrison M.C."/>
            <person name="Mikhailova A.A."/>
            <person name="Marchal E."/>
            <person name="English S."/>
            <person name="Carruthers M."/>
            <person name="Jennings E.C."/>
            <person name="Chiamaka E.L."/>
            <person name="Frigard R.A."/>
            <person name="Pippel M."/>
            <person name="Attardo G.M."/>
            <person name="Benoit J.B."/>
            <person name="Bornberg-Bauer E."/>
            <person name="Tobe S.S."/>
        </authorList>
    </citation>
    <scope>NUCLEOTIDE SEQUENCE</scope>
    <source>
        <strain evidence="8">Stay&amp;Tobe</strain>
    </source>
</reference>
<dbReference type="PRINTS" id="PR01716">
    <property type="entry name" value="DEATHASSOCP3"/>
</dbReference>
<dbReference type="Proteomes" id="UP001233999">
    <property type="component" value="Unassembled WGS sequence"/>
</dbReference>
<proteinExistence type="inferred from homology"/>
<evidence type="ECO:0000256" key="6">
    <source>
        <dbReference type="ARBA" id="ARBA00023274"/>
    </source>
</evidence>
<evidence type="ECO:0000256" key="3">
    <source>
        <dbReference type="ARBA" id="ARBA00022946"/>
    </source>
</evidence>
<dbReference type="PANTHER" id="PTHR12810">
    <property type="entry name" value="MITOCHONDRIAL 28S RIBOSOMAL PROTEIN S29"/>
    <property type="match status" value="1"/>
</dbReference>
<evidence type="ECO:0000256" key="2">
    <source>
        <dbReference type="ARBA" id="ARBA00009863"/>
    </source>
</evidence>
<accession>A0AAD8A740</accession>
<dbReference type="SUPFAM" id="SSF52540">
    <property type="entry name" value="P-loop containing nucleoside triphosphate hydrolases"/>
    <property type="match status" value="1"/>
</dbReference>
<gene>
    <name evidence="8" type="ORF">L9F63_014742</name>
</gene>
<dbReference type="InterPro" id="IPR027417">
    <property type="entry name" value="P-loop_NTPase"/>
</dbReference>
<evidence type="ECO:0000313" key="9">
    <source>
        <dbReference type="Proteomes" id="UP001233999"/>
    </source>
</evidence>
<dbReference type="AlphaFoldDB" id="A0AAD8A740"/>
<organism evidence="8 9">
    <name type="scientific">Diploptera punctata</name>
    <name type="common">Pacific beetle cockroach</name>
    <dbReference type="NCBI Taxonomy" id="6984"/>
    <lineage>
        <taxon>Eukaryota</taxon>
        <taxon>Metazoa</taxon>
        <taxon>Ecdysozoa</taxon>
        <taxon>Arthropoda</taxon>
        <taxon>Hexapoda</taxon>
        <taxon>Insecta</taxon>
        <taxon>Pterygota</taxon>
        <taxon>Neoptera</taxon>
        <taxon>Polyneoptera</taxon>
        <taxon>Dictyoptera</taxon>
        <taxon>Blattodea</taxon>
        <taxon>Blaberoidea</taxon>
        <taxon>Blaberidae</taxon>
        <taxon>Diplopterinae</taxon>
        <taxon>Diploptera</taxon>
    </lineage>
</organism>
<name>A0AAD8A740_DIPPU</name>
<dbReference type="InterPro" id="IPR019368">
    <property type="entry name" value="Ribosomal_mS29"/>
</dbReference>
<dbReference type="EMBL" id="JASPKZ010003413">
    <property type="protein sequence ID" value="KAJ9593694.1"/>
    <property type="molecule type" value="Genomic_DNA"/>
</dbReference>
<comment type="caution">
    <text evidence="8">The sequence shown here is derived from an EMBL/GenBank/DDBJ whole genome shotgun (WGS) entry which is preliminary data.</text>
</comment>
<dbReference type="GO" id="GO:0003735">
    <property type="term" value="F:structural constituent of ribosome"/>
    <property type="evidence" value="ECO:0007669"/>
    <property type="project" value="TreeGrafter"/>
</dbReference>
<dbReference type="InterPro" id="IPR008092">
    <property type="entry name" value="Ribosomal_mS29_met"/>
</dbReference>
<protein>
    <recommendedName>
        <fullName evidence="7">Small ribosomal subunit protein mS29</fullName>
    </recommendedName>
</protein>
<dbReference type="PANTHER" id="PTHR12810:SF0">
    <property type="entry name" value="SMALL RIBOSOMAL SUBUNIT PROTEIN MS29"/>
    <property type="match status" value="1"/>
</dbReference>
<dbReference type="Pfam" id="PF10236">
    <property type="entry name" value="DAP3"/>
    <property type="match status" value="1"/>
</dbReference>
<evidence type="ECO:0000256" key="1">
    <source>
        <dbReference type="ARBA" id="ARBA00004173"/>
    </source>
</evidence>
<evidence type="ECO:0000313" key="8">
    <source>
        <dbReference type="EMBL" id="KAJ9593694.1"/>
    </source>
</evidence>
<evidence type="ECO:0000256" key="7">
    <source>
        <dbReference type="ARBA" id="ARBA00035140"/>
    </source>
</evidence>
<keyword evidence="5" id="KW-0496">Mitochondrion</keyword>
<dbReference type="GO" id="GO:0005763">
    <property type="term" value="C:mitochondrial small ribosomal subunit"/>
    <property type="evidence" value="ECO:0007669"/>
    <property type="project" value="TreeGrafter"/>
</dbReference>
<evidence type="ECO:0000256" key="4">
    <source>
        <dbReference type="ARBA" id="ARBA00022980"/>
    </source>
</evidence>
<sequence length="428" mass="49170">MENCKAVGGMHRECRTEATKPVGQRQNFIATEMSYMTFKALPSEALLSRLSFAFLRKRATSITTEAADIKNEISAFRTLENNPLNHNYSHVNQYYTLQKDVVHLYQHGGFPTPFQKQIKTFNEPCIMVRESTVELLDFLKRANYSQPAIRYVLYGETGCGKSLTLAHVLHFGFMNEFILVHVPLVERWTRYYKEVSNSTTRDGYVDLNVDAAAWLGHFKNQNAKLLQKLDLRISKKYEWSMREETEEGSPLIDVVDHGIKRIKYASECVIAVINEIKKHSTEGRCKTLVLIDGFNAFVHPTKCIVTEAKVKVAPSKVSLTEAFMEITKNDWCNGAVVLTVDKVPVIVDKPKSYLPLYLLGKEGFEHLDPFVPVKISEYNENEMESCLQYYINRRWLQNKRGHTEEGKKELKYLSGMNPYHLMKICASL</sequence>